<evidence type="ECO:0000256" key="5">
    <source>
        <dbReference type="ARBA" id="ARBA00022692"/>
    </source>
</evidence>
<dbReference type="Gene3D" id="1.20.58.340">
    <property type="entry name" value="Magnesium transport protein CorA, transmembrane region"/>
    <property type="match status" value="2"/>
</dbReference>
<evidence type="ECO:0000256" key="1">
    <source>
        <dbReference type="ARBA" id="ARBA00004651"/>
    </source>
</evidence>
<evidence type="ECO:0000313" key="9">
    <source>
        <dbReference type="EMBL" id="GAO15893.1"/>
    </source>
</evidence>
<evidence type="ECO:0008006" key="11">
    <source>
        <dbReference type="Google" id="ProtNLM"/>
    </source>
</evidence>
<proteinExistence type="inferred from homology"/>
<evidence type="ECO:0000256" key="4">
    <source>
        <dbReference type="ARBA" id="ARBA00022475"/>
    </source>
</evidence>
<dbReference type="GO" id="GO:0005886">
    <property type="term" value="C:plasma membrane"/>
    <property type="evidence" value="ECO:0007669"/>
    <property type="project" value="UniProtKB-SubCell"/>
</dbReference>
<dbReference type="SUPFAM" id="SSF144083">
    <property type="entry name" value="Magnesium transport protein CorA, transmembrane region"/>
    <property type="match status" value="1"/>
</dbReference>
<accession>A0A1B5KXV2</accession>
<reference evidence="10" key="1">
    <citation type="journal article" date="2016" name="Genome Announc.">
        <title>Genome sequence of Ustilaginoidea virens IPU010, a rice pathogenic fungus causing false smut.</title>
        <authorList>
            <person name="Kumagai T."/>
            <person name="Ishii T."/>
            <person name="Terai G."/>
            <person name="Umemura M."/>
            <person name="Machida M."/>
            <person name="Asai K."/>
        </authorList>
    </citation>
    <scope>NUCLEOTIDE SEQUENCE [LARGE SCALE GENOMIC DNA]</scope>
    <source>
        <strain evidence="10">IPU010</strain>
    </source>
</reference>
<evidence type="ECO:0000256" key="7">
    <source>
        <dbReference type="ARBA" id="ARBA00023136"/>
    </source>
</evidence>
<comment type="caution">
    <text evidence="9">The sequence shown here is derived from an EMBL/GenBank/DDBJ whole genome shotgun (WGS) entry which is preliminary data.</text>
</comment>
<sequence length="529" mass="58758">MTSMDGEAKRDVPVLSGVTPDGKPAAAASNLDARPPTSSSVHVTYEPSFDSRNLSPCRVGARNPSPRSDPDNYQGGSVSRRRSFRTATFKSLDEGNDLDSYGLPDGWQPGSEPGYDPELPDGGHASVSALSAECQITVVDFSTERMVKRHFENSTFIDFLNSQPQEDWVKCRWINVNGLSWDVVQAVGNQKGLHRLALEDTMNLRNRTKAECLASRSSWKRMFQGWVSRVLNKRSETDPEIDPAVGPEDRIRDDNSGPAHGLSCQETWALRSLQRYHASGNDARTEFMERHSTLAEYKMAVSAEQVSIFLTNDNTVISFFEISAADVESPIVTRLSTPGTILRESCDASFVVQAIIDAIIDLALPLTAVYTELLADLELDVLTSPSIRQSRKLYICISEINKMLRFFSPIDNLVNVLRDHRTLLSQENATREPGSAACGVTMTPLTHTYLGDVLDHCIIITEAFSQLKQSSEDLINLIFNTISANQSQSMKQLTMVAIVFLPMTFITGFFGQNFDREGFPDIHNGIWYL</sequence>
<dbReference type="GO" id="GO:0050897">
    <property type="term" value="F:cobalt ion binding"/>
    <property type="evidence" value="ECO:0007669"/>
    <property type="project" value="TreeGrafter"/>
</dbReference>
<dbReference type="InterPro" id="IPR045861">
    <property type="entry name" value="CorA_cytoplasmic_dom"/>
</dbReference>
<dbReference type="AlphaFoldDB" id="A0A1B5KXV2"/>
<keyword evidence="4" id="KW-1003">Cell membrane</keyword>
<dbReference type="InterPro" id="IPR045863">
    <property type="entry name" value="CorA_TM1_TM2"/>
</dbReference>
<dbReference type="SUPFAM" id="SSF143865">
    <property type="entry name" value="CorA soluble domain-like"/>
    <property type="match status" value="1"/>
</dbReference>
<dbReference type="InterPro" id="IPR002523">
    <property type="entry name" value="MgTranspt_CorA/ZnTranspt_ZntB"/>
</dbReference>
<dbReference type="PANTHER" id="PTHR46494">
    <property type="entry name" value="CORA FAMILY METAL ION TRANSPORTER (EUROFUNG)"/>
    <property type="match status" value="1"/>
</dbReference>
<protein>
    <recommendedName>
        <fullName evidence="11">CorA family metal ion transporter</fullName>
    </recommendedName>
</protein>
<keyword evidence="5" id="KW-0812">Transmembrane</keyword>
<gene>
    <name evidence="9" type="ORF">UVI_02051270</name>
</gene>
<dbReference type="Pfam" id="PF01544">
    <property type="entry name" value="CorA"/>
    <property type="match status" value="1"/>
</dbReference>
<dbReference type="GO" id="GO:0015087">
    <property type="term" value="F:cobalt ion transmembrane transporter activity"/>
    <property type="evidence" value="ECO:0007669"/>
    <property type="project" value="TreeGrafter"/>
</dbReference>
<feature type="region of interest" description="Disordered" evidence="8">
    <location>
        <begin position="1"/>
        <end position="81"/>
    </location>
</feature>
<dbReference type="Proteomes" id="UP000054053">
    <property type="component" value="Unassembled WGS sequence"/>
</dbReference>
<evidence type="ECO:0000313" key="10">
    <source>
        <dbReference type="Proteomes" id="UP000054053"/>
    </source>
</evidence>
<evidence type="ECO:0000256" key="6">
    <source>
        <dbReference type="ARBA" id="ARBA00022989"/>
    </source>
</evidence>
<dbReference type="EMBL" id="BBTG02000038">
    <property type="protein sequence ID" value="GAO15893.1"/>
    <property type="molecule type" value="Genomic_DNA"/>
</dbReference>
<comment type="similarity">
    <text evidence="2">Belongs to the CorA metal ion transporter (MIT) (TC 1.A.35) family.</text>
</comment>
<dbReference type="GO" id="GO:0000287">
    <property type="term" value="F:magnesium ion binding"/>
    <property type="evidence" value="ECO:0007669"/>
    <property type="project" value="TreeGrafter"/>
</dbReference>
<keyword evidence="7" id="KW-0472">Membrane</keyword>
<comment type="subcellular location">
    <subcellularLocation>
        <location evidence="1">Cell membrane</location>
        <topology evidence="1">Multi-pass membrane protein</topology>
    </subcellularLocation>
</comment>
<feature type="region of interest" description="Disordered" evidence="8">
    <location>
        <begin position="93"/>
        <end position="117"/>
    </location>
</feature>
<evidence type="ECO:0000256" key="8">
    <source>
        <dbReference type="SAM" id="MobiDB-lite"/>
    </source>
</evidence>
<feature type="compositionally biased region" description="Basic and acidic residues" evidence="8">
    <location>
        <begin position="1"/>
        <end position="12"/>
    </location>
</feature>
<name>A0A1B5KXV2_USTVR</name>
<organism evidence="9 10">
    <name type="scientific">Ustilaginoidea virens</name>
    <name type="common">Rice false smut fungus</name>
    <name type="synonym">Villosiclava virens</name>
    <dbReference type="NCBI Taxonomy" id="1159556"/>
    <lineage>
        <taxon>Eukaryota</taxon>
        <taxon>Fungi</taxon>
        <taxon>Dikarya</taxon>
        <taxon>Ascomycota</taxon>
        <taxon>Pezizomycotina</taxon>
        <taxon>Sordariomycetes</taxon>
        <taxon>Hypocreomycetidae</taxon>
        <taxon>Hypocreales</taxon>
        <taxon>Clavicipitaceae</taxon>
        <taxon>Ustilaginoidea</taxon>
    </lineage>
</organism>
<keyword evidence="6" id="KW-1133">Transmembrane helix</keyword>
<evidence type="ECO:0000256" key="2">
    <source>
        <dbReference type="ARBA" id="ARBA00009765"/>
    </source>
</evidence>
<feature type="region of interest" description="Disordered" evidence="8">
    <location>
        <begin position="237"/>
        <end position="258"/>
    </location>
</feature>
<dbReference type="PANTHER" id="PTHR46494:SF1">
    <property type="entry name" value="CORA FAMILY METAL ION TRANSPORTER (EUROFUNG)"/>
    <property type="match status" value="1"/>
</dbReference>
<evidence type="ECO:0000256" key="3">
    <source>
        <dbReference type="ARBA" id="ARBA00022448"/>
    </source>
</evidence>
<dbReference type="Gene3D" id="3.30.460.20">
    <property type="entry name" value="CorA soluble domain-like"/>
    <property type="match status" value="1"/>
</dbReference>
<keyword evidence="3" id="KW-0813">Transport</keyword>
<dbReference type="GO" id="GO:0015095">
    <property type="term" value="F:magnesium ion transmembrane transporter activity"/>
    <property type="evidence" value="ECO:0007669"/>
    <property type="project" value="TreeGrafter"/>
</dbReference>